<accession>A0A0A9CDV3</accession>
<dbReference type="EMBL" id="GBRH01228223">
    <property type="protein sequence ID" value="JAD69672.1"/>
    <property type="molecule type" value="Transcribed_RNA"/>
</dbReference>
<feature type="compositionally biased region" description="Polar residues" evidence="1">
    <location>
        <begin position="9"/>
        <end position="23"/>
    </location>
</feature>
<feature type="region of interest" description="Disordered" evidence="1">
    <location>
        <begin position="1"/>
        <end position="129"/>
    </location>
</feature>
<name>A0A0A9CDV3_ARUDO</name>
<sequence length="182" mass="18710">MDPPPASPLPNTNSPLLGTSSSHVFLASEDTARPSASGMRPPSRSDPSLRARTRCCFRDAISSAPNFQAGGEEDVEPGDTRGPPMGLPGCSWYAWNPSVPTPPQCRSGSAATDEDDDRKRAKGTSGEDGVVASWRLLVDSGGGVSGAVDGSVRPAEKAGGDTSCCGSRAYGPMAKMEAVGEL</sequence>
<evidence type="ECO:0000313" key="2">
    <source>
        <dbReference type="EMBL" id="JAD69672.1"/>
    </source>
</evidence>
<proteinExistence type="predicted"/>
<reference evidence="2" key="1">
    <citation type="submission" date="2014-09" db="EMBL/GenBank/DDBJ databases">
        <authorList>
            <person name="Magalhaes I.L.F."/>
            <person name="Oliveira U."/>
            <person name="Santos F.R."/>
            <person name="Vidigal T.H.D.A."/>
            <person name="Brescovit A.D."/>
            <person name="Santos A.J."/>
        </authorList>
    </citation>
    <scope>NUCLEOTIDE SEQUENCE</scope>
    <source>
        <tissue evidence="2">Shoot tissue taken approximately 20 cm above the soil surface</tissue>
    </source>
</reference>
<evidence type="ECO:0000256" key="1">
    <source>
        <dbReference type="SAM" id="MobiDB-lite"/>
    </source>
</evidence>
<protein>
    <submittedName>
        <fullName evidence="2">Uncharacterized protein</fullName>
    </submittedName>
</protein>
<reference evidence="2" key="2">
    <citation type="journal article" date="2015" name="Data Brief">
        <title>Shoot transcriptome of the giant reed, Arundo donax.</title>
        <authorList>
            <person name="Barrero R.A."/>
            <person name="Guerrero F.D."/>
            <person name="Moolhuijzen P."/>
            <person name="Goolsby J.A."/>
            <person name="Tidwell J."/>
            <person name="Bellgard S.E."/>
            <person name="Bellgard M.I."/>
        </authorList>
    </citation>
    <scope>NUCLEOTIDE SEQUENCE</scope>
    <source>
        <tissue evidence="2">Shoot tissue taken approximately 20 cm above the soil surface</tissue>
    </source>
</reference>
<dbReference type="AlphaFoldDB" id="A0A0A9CDV3"/>
<organism evidence="2">
    <name type="scientific">Arundo donax</name>
    <name type="common">Giant reed</name>
    <name type="synonym">Donax arundinaceus</name>
    <dbReference type="NCBI Taxonomy" id="35708"/>
    <lineage>
        <taxon>Eukaryota</taxon>
        <taxon>Viridiplantae</taxon>
        <taxon>Streptophyta</taxon>
        <taxon>Embryophyta</taxon>
        <taxon>Tracheophyta</taxon>
        <taxon>Spermatophyta</taxon>
        <taxon>Magnoliopsida</taxon>
        <taxon>Liliopsida</taxon>
        <taxon>Poales</taxon>
        <taxon>Poaceae</taxon>
        <taxon>PACMAD clade</taxon>
        <taxon>Arundinoideae</taxon>
        <taxon>Arundineae</taxon>
        <taxon>Arundo</taxon>
    </lineage>
</organism>